<gene>
    <name evidence="2" type="ORF">SAMN05192569_1002150</name>
</gene>
<dbReference type="GO" id="GO:0003677">
    <property type="term" value="F:DNA binding"/>
    <property type="evidence" value="ECO:0007669"/>
    <property type="project" value="InterPro"/>
</dbReference>
<dbReference type="EMBL" id="FOJS01000002">
    <property type="protein sequence ID" value="SFA40671.1"/>
    <property type="molecule type" value="Genomic_DNA"/>
</dbReference>
<dbReference type="Proteomes" id="UP000198650">
    <property type="component" value="Unassembled WGS sequence"/>
</dbReference>
<dbReference type="STRING" id="186116.SAMN05192569_1002150"/>
<sequence length="415" mass="48433">MNRLAHHQGIHKFFTMLGLALYFSKPVMKHLVHIVDAMITKGFSGTLTDLHHWSFHPNHRTTLSHFFTKSPWDEETLLRKLQQWMLRRVERIAKQENQPLFVSIDDTICQKTKPSSQATHAIQGCDWHYSHTEKKSIWGHSLVWLMVHTMTQAFPFAFRLYDKAAGKSKGELAIEMLSSLDVHRPVYVLMDSWYPSQTLVEACLKKGFHVIAMLKANRLLYPKGIAVQVREFARYIEPKDTHLVTVGEERYRVYRYEGALKGLDDAVVLLAWKADQPMTPEHLHCVLSTDRELSDEEILRYYAQRWSIECFFRQAKDQLKLDGYCVRQRRVVKRYWILVQLAYVYSMVESNRDFSTGLDLLRTKKGHRLVEFIYHAAKQDIPIDVVKKTAPCGIRGTLFVSFCIVIIVMKIAHLQ</sequence>
<dbReference type="PANTHER" id="PTHR33627">
    <property type="entry name" value="TRANSPOSASE"/>
    <property type="match status" value="1"/>
</dbReference>
<dbReference type="InterPro" id="IPR012337">
    <property type="entry name" value="RNaseH-like_sf"/>
</dbReference>
<evidence type="ECO:0000313" key="2">
    <source>
        <dbReference type="EMBL" id="SFA40671.1"/>
    </source>
</evidence>
<dbReference type="SUPFAM" id="SSF53098">
    <property type="entry name" value="Ribonuclease H-like"/>
    <property type="match status" value="1"/>
</dbReference>
<reference evidence="3" key="1">
    <citation type="submission" date="2016-10" db="EMBL/GenBank/DDBJ databases">
        <authorList>
            <person name="Varghese N."/>
            <person name="Submissions S."/>
        </authorList>
    </citation>
    <scope>NUCLEOTIDE SEQUENCE [LARGE SCALE GENOMIC DNA]</scope>
    <source>
        <strain evidence="3">M1</strain>
    </source>
</reference>
<dbReference type="PANTHER" id="PTHR33627:SF1">
    <property type="entry name" value="TRANSPOSASE"/>
    <property type="match status" value="1"/>
</dbReference>
<keyword evidence="3" id="KW-1185">Reference proteome</keyword>
<proteinExistence type="predicted"/>
<accession>A0A1I0SMC3</accession>
<feature type="domain" description="Transposase IS4-like" evidence="1">
    <location>
        <begin position="141"/>
        <end position="344"/>
    </location>
</feature>
<evidence type="ECO:0000313" key="3">
    <source>
        <dbReference type="Proteomes" id="UP000198650"/>
    </source>
</evidence>
<dbReference type="InterPro" id="IPR002559">
    <property type="entry name" value="Transposase_11"/>
</dbReference>
<dbReference type="InterPro" id="IPR039365">
    <property type="entry name" value="IS701-like"/>
</dbReference>
<evidence type="ECO:0000259" key="1">
    <source>
        <dbReference type="Pfam" id="PF01609"/>
    </source>
</evidence>
<dbReference type="NCBIfam" id="NF033540">
    <property type="entry name" value="transpos_IS701"/>
    <property type="match status" value="1"/>
</dbReference>
<dbReference type="AlphaFoldDB" id="A0A1I0SMC3"/>
<organism evidence="2 3">
    <name type="scientific">Parageobacillus thermantarcticus</name>
    <dbReference type="NCBI Taxonomy" id="186116"/>
    <lineage>
        <taxon>Bacteria</taxon>
        <taxon>Bacillati</taxon>
        <taxon>Bacillota</taxon>
        <taxon>Bacilli</taxon>
        <taxon>Bacillales</taxon>
        <taxon>Anoxybacillaceae</taxon>
        <taxon>Parageobacillus</taxon>
    </lineage>
</organism>
<dbReference type="Pfam" id="PF01609">
    <property type="entry name" value="DDE_Tnp_1"/>
    <property type="match status" value="1"/>
</dbReference>
<protein>
    <submittedName>
        <fullName evidence="2">Transposase DDE domain-containing protein</fullName>
    </submittedName>
</protein>
<name>A0A1I0SMC3_9BACL</name>
<dbReference type="Gene3D" id="3.90.350.10">
    <property type="entry name" value="Transposase Inhibitor Protein From Tn5, Chain A, domain 1"/>
    <property type="match status" value="1"/>
</dbReference>
<dbReference type="GO" id="GO:0006313">
    <property type="term" value="P:DNA transposition"/>
    <property type="evidence" value="ECO:0007669"/>
    <property type="project" value="InterPro"/>
</dbReference>
<dbReference type="GO" id="GO:0004803">
    <property type="term" value="F:transposase activity"/>
    <property type="evidence" value="ECO:0007669"/>
    <property type="project" value="InterPro"/>
</dbReference>